<dbReference type="PANTHER" id="PTHR43792">
    <property type="entry name" value="GNAT FAMILY, PUTATIVE (AFU_ORTHOLOGUE AFUA_3G00765)-RELATED-RELATED"/>
    <property type="match status" value="1"/>
</dbReference>
<dbReference type="SUPFAM" id="SSF55729">
    <property type="entry name" value="Acyl-CoA N-acyltransferases (Nat)"/>
    <property type="match status" value="1"/>
</dbReference>
<feature type="domain" description="N-acetyltransferase" evidence="1">
    <location>
        <begin position="15"/>
        <end position="180"/>
    </location>
</feature>
<gene>
    <name evidence="2" type="ORF">D7I43_03340</name>
</gene>
<dbReference type="EMBL" id="RAQQ01000002">
    <property type="protein sequence ID" value="RKF28784.1"/>
    <property type="molecule type" value="Genomic_DNA"/>
</dbReference>
<dbReference type="PANTHER" id="PTHR43792:SF13">
    <property type="entry name" value="ACETYLTRANSFERASE"/>
    <property type="match status" value="1"/>
</dbReference>
<keyword evidence="2" id="KW-0808">Transferase</keyword>
<comment type="caution">
    <text evidence="2">The sequence shown here is derived from an EMBL/GenBank/DDBJ whole genome shotgun (WGS) entry which is preliminary data.</text>
</comment>
<dbReference type="Proteomes" id="UP000285744">
    <property type="component" value="Unassembled WGS sequence"/>
</dbReference>
<dbReference type="OrthoDB" id="3533156at2"/>
<evidence type="ECO:0000313" key="3">
    <source>
        <dbReference type="Proteomes" id="UP000285744"/>
    </source>
</evidence>
<name>A0A420F787_9ACTN</name>
<dbReference type="AlphaFoldDB" id="A0A420F787"/>
<proteinExistence type="predicted"/>
<organism evidence="2 3">
    <name type="scientific">Micromonospora globbae</name>
    <dbReference type="NCBI Taxonomy" id="1894969"/>
    <lineage>
        <taxon>Bacteria</taxon>
        <taxon>Bacillati</taxon>
        <taxon>Actinomycetota</taxon>
        <taxon>Actinomycetes</taxon>
        <taxon>Micromonosporales</taxon>
        <taxon>Micromonosporaceae</taxon>
        <taxon>Micromonospora</taxon>
    </lineage>
</organism>
<sequence>MDAMGGNEELSTARLSLRRPTPADIGAIYRVHSDRRACAHNPADLLTSQADAEDLYRRWDQHWRHHGFGYWVVHPREADDERLSLGFCGLKVMHLAGREVLNLFYRLAPAAWGDGVATEAATAVVDWAATHLPGRPVIARVRPANVASATVATRSGLRRAACLDTAGEDGLDWIFTKNWPDGRPQSSGSGIRAGD</sequence>
<dbReference type="Gene3D" id="3.40.630.30">
    <property type="match status" value="1"/>
</dbReference>
<protein>
    <submittedName>
        <fullName evidence="2">N-acetyltransferase</fullName>
    </submittedName>
</protein>
<evidence type="ECO:0000259" key="1">
    <source>
        <dbReference type="PROSITE" id="PS51186"/>
    </source>
</evidence>
<evidence type="ECO:0000313" key="2">
    <source>
        <dbReference type="EMBL" id="RKF28784.1"/>
    </source>
</evidence>
<dbReference type="Pfam" id="PF13302">
    <property type="entry name" value="Acetyltransf_3"/>
    <property type="match status" value="1"/>
</dbReference>
<dbReference type="InterPro" id="IPR051531">
    <property type="entry name" value="N-acetyltransferase"/>
</dbReference>
<dbReference type="InterPro" id="IPR000182">
    <property type="entry name" value="GNAT_dom"/>
</dbReference>
<reference evidence="2 3" key="1">
    <citation type="journal article" date="2018" name="Int. J. Syst. Evol. Microbiol.">
        <title>Micromonospora globbae sp. nov., an endophytic actinomycete isolated from roots of Globba winitii C. H. Wright.</title>
        <authorList>
            <person name="Kuncharoen N."/>
            <person name="Pittayakhajonwut P."/>
            <person name="Tanasupawat S."/>
        </authorList>
    </citation>
    <scope>NUCLEOTIDE SEQUENCE [LARGE SCALE GENOMIC DNA]</scope>
    <source>
        <strain evidence="2 3">WPS1-2</strain>
    </source>
</reference>
<dbReference type="PROSITE" id="PS51186">
    <property type="entry name" value="GNAT"/>
    <property type="match status" value="1"/>
</dbReference>
<dbReference type="GO" id="GO:0016747">
    <property type="term" value="F:acyltransferase activity, transferring groups other than amino-acyl groups"/>
    <property type="evidence" value="ECO:0007669"/>
    <property type="project" value="InterPro"/>
</dbReference>
<dbReference type="InterPro" id="IPR016181">
    <property type="entry name" value="Acyl_CoA_acyltransferase"/>
</dbReference>
<accession>A0A420F787</accession>